<comment type="caution">
    <text evidence="1">The sequence shown here is derived from an EMBL/GenBank/DDBJ whole genome shotgun (WGS) entry which is preliminary data.</text>
</comment>
<dbReference type="AlphaFoldDB" id="A0A3N5YCX2"/>
<reference evidence="1 2" key="1">
    <citation type="submission" date="2018-11" db="EMBL/GenBank/DDBJ databases">
        <authorList>
            <person name="Ye M.-Q."/>
            <person name="Du Z.-J."/>
        </authorList>
    </citation>
    <scope>NUCLEOTIDE SEQUENCE [LARGE SCALE GENOMIC DNA]</scope>
    <source>
        <strain evidence="1 2">U0105</strain>
    </source>
</reference>
<accession>A0A3N5YCX2</accession>
<gene>
    <name evidence="1" type="ORF">DRW07_06795</name>
</gene>
<proteinExistence type="predicted"/>
<dbReference type="OrthoDB" id="6313224at2"/>
<evidence type="ECO:0000313" key="1">
    <source>
        <dbReference type="EMBL" id="RPJ67235.1"/>
    </source>
</evidence>
<dbReference type="PROSITE" id="PS51257">
    <property type="entry name" value="PROKAR_LIPOPROTEIN"/>
    <property type="match status" value="1"/>
</dbReference>
<dbReference type="Proteomes" id="UP000275281">
    <property type="component" value="Unassembled WGS sequence"/>
</dbReference>
<dbReference type="RefSeq" id="WP_124027139.1">
    <property type="nucleotide sequence ID" value="NZ_JBHRSN010000015.1"/>
</dbReference>
<evidence type="ECO:0000313" key="2">
    <source>
        <dbReference type="Proteomes" id="UP000275281"/>
    </source>
</evidence>
<dbReference type="EMBL" id="RPOK01000002">
    <property type="protein sequence ID" value="RPJ67235.1"/>
    <property type="molecule type" value="Genomic_DNA"/>
</dbReference>
<name>A0A3N5YCX2_9ALTE</name>
<organism evidence="1 2">
    <name type="scientific">Alteromonas sediminis</name>
    <dbReference type="NCBI Taxonomy" id="2259342"/>
    <lineage>
        <taxon>Bacteria</taxon>
        <taxon>Pseudomonadati</taxon>
        <taxon>Pseudomonadota</taxon>
        <taxon>Gammaproteobacteria</taxon>
        <taxon>Alteromonadales</taxon>
        <taxon>Alteromonadaceae</taxon>
        <taxon>Alteromonas/Salinimonas group</taxon>
        <taxon>Alteromonas</taxon>
    </lineage>
</organism>
<keyword evidence="2" id="KW-1185">Reference proteome</keyword>
<sequence>MIAPFLKPSLAITLLALTACQKTPETLSTLINNNDVTTAVEQARKSGDYKILVANMRGQVAPGLTHEEMQTALQVCGSVTLTEFSDVKTPDNREYVARALAFAKEYNKHIYALCLKKNAL</sequence>
<evidence type="ECO:0008006" key="3">
    <source>
        <dbReference type="Google" id="ProtNLM"/>
    </source>
</evidence>
<protein>
    <recommendedName>
        <fullName evidence="3">Lipoprotein</fullName>
    </recommendedName>
</protein>